<dbReference type="InterPro" id="IPR017941">
    <property type="entry name" value="Rieske_2Fe-2S"/>
</dbReference>
<feature type="domain" description="Rieske" evidence="6">
    <location>
        <begin position="7"/>
        <end position="89"/>
    </location>
</feature>
<dbReference type="GO" id="GO:0051537">
    <property type="term" value="F:2 iron, 2 sulfur cluster binding"/>
    <property type="evidence" value="ECO:0007669"/>
    <property type="project" value="UniProtKB-KW"/>
</dbReference>
<dbReference type="InterPro" id="IPR036922">
    <property type="entry name" value="Rieske_2Fe-2S_sf"/>
</dbReference>
<dbReference type="CDD" id="cd03467">
    <property type="entry name" value="Rieske"/>
    <property type="match status" value="1"/>
</dbReference>
<dbReference type="PROSITE" id="PS51296">
    <property type="entry name" value="RIESKE"/>
    <property type="match status" value="1"/>
</dbReference>
<reference evidence="7" key="1">
    <citation type="journal article" date="2020" name="mSystems">
        <title>Genome- and Community-Level Interaction Insights into Carbon Utilization and Element Cycling Functions of Hydrothermarchaeota in Hydrothermal Sediment.</title>
        <authorList>
            <person name="Zhou Z."/>
            <person name="Liu Y."/>
            <person name="Xu W."/>
            <person name="Pan J."/>
            <person name="Luo Z.H."/>
            <person name="Li M."/>
        </authorList>
    </citation>
    <scope>NUCLEOTIDE SEQUENCE [LARGE SCALE GENOMIC DNA]</scope>
    <source>
        <strain evidence="7">HyVt-577</strain>
    </source>
</reference>
<comment type="caution">
    <text evidence="7">The sequence shown here is derived from an EMBL/GenBank/DDBJ whole genome shotgun (WGS) entry which is preliminary data.</text>
</comment>
<keyword evidence="2" id="KW-0479">Metal-binding</keyword>
<evidence type="ECO:0000256" key="2">
    <source>
        <dbReference type="ARBA" id="ARBA00022723"/>
    </source>
</evidence>
<feature type="region of interest" description="Disordered" evidence="5">
    <location>
        <begin position="51"/>
        <end position="76"/>
    </location>
</feature>
<evidence type="ECO:0000256" key="5">
    <source>
        <dbReference type="SAM" id="MobiDB-lite"/>
    </source>
</evidence>
<keyword evidence="4" id="KW-0411">Iron-sulfur</keyword>
<evidence type="ECO:0000256" key="4">
    <source>
        <dbReference type="ARBA" id="ARBA00023014"/>
    </source>
</evidence>
<evidence type="ECO:0000256" key="3">
    <source>
        <dbReference type="ARBA" id="ARBA00023004"/>
    </source>
</evidence>
<evidence type="ECO:0000313" key="7">
    <source>
        <dbReference type="EMBL" id="HGY55908.1"/>
    </source>
</evidence>
<dbReference type="Gene3D" id="2.102.10.10">
    <property type="entry name" value="Rieske [2Fe-2S] iron-sulphur domain"/>
    <property type="match status" value="1"/>
</dbReference>
<dbReference type="SUPFAM" id="SSF50022">
    <property type="entry name" value="ISP domain"/>
    <property type="match status" value="1"/>
</dbReference>
<keyword evidence="3" id="KW-0408">Iron</keyword>
<dbReference type="Pfam" id="PF00355">
    <property type="entry name" value="Rieske"/>
    <property type="match status" value="1"/>
</dbReference>
<keyword evidence="1" id="KW-0001">2Fe-2S</keyword>
<name>A0A7V4WVI3_CALAY</name>
<dbReference type="GO" id="GO:0046872">
    <property type="term" value="F:metal ion binding"/>
    <property type="evidence" value="ECO:0007669"/>
    <property type="project" value="UniProtKB-KW"/>
</dbReference>
<accession>A0A7V4WVI3</accession>
<protein>
    <submittedName>
        <fullName evidence="7">Rieske (2Fe-2S) protein</fullName>
    </submittedName>
</protein>
<feature type="compositionally biased region" description="Polar residues" evidence="5">
    <location>
        <begin position="52"/>
        <end position="62"/>
    </location>
</feature>
<dbReference type="EMBL" id="DRQG01000086">
    <property type="protein sequence ID" value="HGY55908.1"/>
    <property type="molecule type" value="Genomic_DNA"/>
</dbReference>
<sequence length="89" mass="10038">MTTKKKWYRVLAKDQLPEGRVETVQAGKVSLVLSHYEGKYCAMDNRCPHQGGPQSIRVTQRSQPDRAPSKLFSYDGPGMVEIMSDPELN</sequence>
<dbReference type="Proteomes" id="UP000885779">
    <property type="component" value="Unassembled WGS sequence"/>
</dbReference>
<organism evidence="7">
    <name type="scientific">Caldithrix abyssi</name>
    <dbReference type="NCBI Taxonomy" id="187145"/>
    <lineage>
        <taxon>Bacteria</taxon>
        <taxon>Pseudomonadati</taxon>
        <taxon>Calditrichota</taxon>
        <taxon>Calditrichia</taxon>
        <taxon>Calditrichales</taxon>
        <taxon>Calditrichaceae</taxon>
        <taxon>Caldithrix</taxon>
    </lineage>
</organism>
<gene>
    <name evidence="7" type="ORF">ENK44_09410</name>
</gene>
<evidence type="ECO:0000256" key="1">
    <source>
        <dbReference type="ARBA" id="ARBA00022714"/>
    </source>
</evidence>
<evidence type="ECO:0000259" key="6">
    <source>
        <dbReference type="PROSITE" id="PS51296"/>
    </source>
</evidence>
<proteinExistence type="predicted"/>
<dbReference type="AlphaFoldDB" id="A0A7V4WVI3"/>